<evidence type="ECO:0000256" key="1">
    <source>
        <dbReference type="ARBA" id="ARBA00005964"/>
    </source>
</evidence>
<feature type="transmembrane region" description="Helical" evidence="6">
    <location>
        <begin position="48"/>
        <end position="70"/>
    </location>
</feature>
<accession>A0A9P9D7E8</accession>
<name>A0A9P9D7E8_9PLEO</name>
<comment type="similarity">
    <text evidence="1 4">Belongs to the type-B carboxylesterase/lipase family.</text>
</comment>
<keyword evidence="9" id="KW-1185">Reference proteome</keyword>
<dbReference type="EC" id="3.1.1.-" evidence="4"/>
<dbReference type="InterPro" id="IPR029058">
    <property type="entry name" value="AB_hydrolase_fold"/>
</dbReference>
<dbReference type="InterPro" id="IPR002168">
    <property type="entry name" value="Lipase_GDXG_HIS_AS"/>
</dbReference>
<proteinExistence type="inferred from homology"/>
<comment type="caution">
    <text evidence="8">The sequence shown here is derived from an EMBL/GenBank/DDBJ whole genome shotgun (WGS) entry which is preliminary data.</text>
</comment>
<dbReference type="OrthoDB" id="408631at2759"/>
<sequence>MPEADSGSTSSDESRADSPDTSLLKYVRLAPSRSHVSSSRFRRIPRHCVAAGIMIFLSTAFVLYLSSGFIRAGPVPYMRLPRTPLIVSLPGYGSFEGTQILASMSATQPFNAPVDAWLGIEYAKPPIGDLRFSPPQWPAQFNGSKAATMFGPACVQSYGGSEDCLTANFYRTSGIPITKKLPVLVFIHGGGFVGGSGKSFDGATFVSKSLSPIMVVAIQYRLGALGSLPSRLMEEEGLLNLGIRDQRLALEFVQKYITNFGGDPRAVTLGGQSAGAHSVALHLFHNYGVQRKELFSKAIIASGAPTARTFPEATCPLNQRFFSEFMSYIACPEAPNKDALACLRAAPVASIRHISASIMKASDYNITWPWQPVSPGPLLEKRGSQSGYDGTFFKVPLLISSCTDEGRFFAPRDLTTTEQYTSFLSNMNPGLTKDDLTDLETLYPDPSLPTSPYANSPKSTQFARLSAAWGDYAYICPVQETAGLFADKALPVYKARFNTPNYNADWQGVPHAADASYFNGIPNVQFPEISKLYTTYFSSFVAAGDPNLFAIDGAPRWEKYARVGGKELVVGSIDGVGTGMETEGDTGVGGSQGIRMEACRWWRDPERMRRLKK</sequence>
<evidence type="ECO:0000313" key="9">
    <source>
        <dbReference type="Proteomes" id="UP000700596"/>
    </source>
</evidence>
<dbReference type="GO" id="GO:0016787">
    <property type="term" value="F:hydrolase activity"/>
    <property type="evidence" value="ECO:0007669"/>
    <property type="project" value="UniProtKB-KW"/>
</dbReference>
<feature type="domain" description="Carboxylesterase type B" evidence="7">
    <location>
        <begin position="108"/>
        <end position="561"/>
    </location>
</feature>
<protein>
    <recommendedName>
        <fullName evidence="4">Carboxylic ester hydrolase</fullName>
        <ecNumber evidence="4">3.1.1.-</ecNumber>
    </recommendedName>
</protein>
<evidence type="ECO:0000313" key="8">
    <source>
        <dbReference type="EMBL" id="KAH7115080.1"/>
    </source>
</evidence>
<dbReference type="InterPro" id="IPR050309">
    <property type="entry name" value="Type-B_Carboxylest/Lipase"/>
</dbReference>
<feature type="compositionally biased region" description="Polar residues" evidence="5">
    <location>
        <begin position="1"/>
        <end position="11"/>
    </location>
</feature>
<evidence type="ECO:0000256" key="5">
    <source>
        <dbReference type="SAM" id="MobiDB-lite"/>
    </source>
</evidence>
<keyword evidence="6" id="KW-1133">Transmembrane helix</keyword>
<reference evidence="8" key="1">
    <citation type="journal article" date="2021" name="Nat. Commun.">
        <title>Genetic determinants of endophytism in the Arabidopsis root mycobiome.</title>
        <authorList>
            <person name="Mesny F."/>
            <person name="Miyauchi S."/>
            <person name="Thiergart T."/>
            <person name="Pickel B."/>
            <person name="Atanasova L."/>
            <person name="Karlsson M."/>
            <person name="Huettel B."/>
            <person name="Barry K.W."/>
            <person name="Haridas S."/>
            <person name="Chen C."/>
            <person name="Bauer D."/>
            <person name="Andreopoulos W."/>
            <person name="Pangilinan J."/>
            <person name="LaButti K."/>
            <person name="Riley R."/>
            <person name="Lipzen A."/>
            <person name="Clum A."/>
            <person name="Drula E."/>
            <person name="Henrissat B."/>
            <person name="Kohler A."/>
            <person name="Grigoriev I.V."/>
            <person name="Martin F.M."/>
            <person name="Hacquard S."/>
        </authorList>
    </citation>
    <scope>NUCLEOTIDE SEQUENCE</scope>
    <source>
        <strain evidence="8">MPI-CAGE-CH-0243</strain>
    </source>
</reference>
<dbReference type="Pfam" id="PF00135">
    <property type="entry name" value="COesterase"/>
    <property type="match status" value="1"/>
</dbReference>
<comment type="similarity">
    <text evidence="2">Belongs to the 'GDXG' lipolytic enzyme family.</text>
</comment>
<feature type="region of interest" description="Disordered" evidence="5">
    <location>
        <begin position="1"/>
        <end position="20"/>
    </location>
</feature>
<keyword evidence="6" id="KW-0472">Membrane</keyword>
<dbReference type="InterPro" id="IPR019826">
    <property type="entry name" value="Carboxylesterase_B_AS"/>
</dbReference>
<dbReference type="PROSITE" id="PS00122">
    <property type="entry name" value="CARBOXYLESTERASE_B_1"/>
    <property type="match status" value="1"/>
</dbReference>
<dbReference type="AlphaFoldDB" id="A0A9P9D7E8"/>
<dbReference type="PANTHER" id="PTHR11559">
    <property type="entry name" value="CARBOXYLESTERASE"/>
    <property type="match status" value="1"/>
</dbReference>
<evidence type="ECO:0000256" key="2">
    <source>
        <dbReference type="ARBA" id="ARBA00010515"/>
    </source>
</evidence>
<keyword evidence="3 4" id="KW-0378">Hydrolase</keyword>
<dbReference type="Proteomes" id="UP000700596">
    <property type="component" value="Unassembled WGS sequence"/>
</dbReference>
<gene>
    <name evidence="8" type="ORF">B0J11DRAFT_123361</name>
</gene>
<dbReference type="EMBL" id="JAGMWT010000016">
    <property type="protein sequence ID" value="KAH7115080.1"/>
    <property type="molecule type" value="Genomic_DNA"/>
</dbReference>
<dbReference type="PROSITE" id="PS01173">
    <property type="entry name" value="LIPASE_GDXG_HIS"/>
    <property type="match status" value="1"/>
</dbReference>
<dbReference type="SUPFAM" id="SSF53474">
    <property type="entry name" value="alpha/beta-Hydrolases"/>
    <property type="match status" value="1"/>
</dbReference>
<evidence type="ECO:0000256" key="3">
    <source>
        <dbReference type="ARBA" id="ARBA00022801"/>
    </source>
</evidence>
<evidence type="ECO:0000256" key="6">
    <source>
        <dbReference type="SAM" id="Phobius"/>
    </source>
</evidence>
<evidence type="ECO:0000256" key="4">
    <source>
        <dbReference type="RuleBase" id="RU361235"/>
    </source>
</evidence>
<organism evidence="8 9">
    <name type="scientific">Dendryphion nanum</name>
    <dbReference type="NCBI Taxonomy" id="256645"/>
    <lineage>
        <taxon>Eukaryota</taxon>
        <taxon>Fungi</taxon>
        <taxon>Dikarya</taxon>
        <taxon>Ascomycota</taxon>
        <taxon>Pezizomycotina</taxon>
        <taxon>Dothideomycetes</taxon>
        <taxon>Pleosporomycetidae</taxon>
        <taxon>Pleosporales</taxon>
        <taxon>Torulaceae</taxon>
        <taxon>Dendryphion</taxon>
    </lineage>
</organism>
<evidence type="ECO:0000259" key="7">
    <source>
        <dbReference type="Pfam" id="PF00135"/>
    </source>
</evidence>
<dbReference type="Gene3D" id="3.40.50.1820">
    <property type="entry name" value="alpha/beta hydrolase"/>
    <property type="match status" value="1"/>
</dbReference>
<dbReference type="InterPro" id="IPR002018">
    <property type="entry name" value="CarbesteraseB"/>
</dbReference>
<keyword evidence="6" id="KW-0812">Transmembrane</keyword>